<dbReference type="AlphaFoldDB" id="A0AAX4PKN8"/>
<evidence type="ECO:0000256" key="3">
    <source>
        <dbReference type="SAM" id="MobiDB-lite"/>
    </source>
</evidence>
<dbReference type="Proteomes" id="UP001472866">
    <property type="component" value="Chromosome 16"/>
</dbReference>
<evidence type="ECO:0000313" key="5">
    <source>
        <dbReference type="EMBL" id="WZN66716.1"/>
    </source>
</evidence>
<comment type="similarity">
    <text evidence="1">Belongs to the alkB family.</text>
</comment>
<evidence type="ECO:0000256" key="1">
    <source>
        <dbReference type="ARBA" id="ARBA00007879"/>
    </source>
</evidence>
<dbReference type="SUPFAM" id="SSF51197">
    <property type="entry name" value="Clavaminate synthase-like"/>
    <property type="match status" value="1"/>
</dbReference>
<name>A0AAX4PKN8_9CHLO</name>
<feature type="region of interest" description="Disordered" evidence="3">
    <location>
        <begin position="1"/>
        <end position="58"/>
    </location>
</feature>
<keyword evidence="6" id="KW-1185">Reference proteome</keyword>
<feature type="compositionally biased region" description="Basic and acidic residues" evidence="3">
    <location>
        <begin position="97"/>
        <end position="106"/>
    </location>
</feature>
<dbReference type="GO" id="GO:0070988">
    <property type="term" value="P:demethylation"/>
    <property type="evidence" value="ECO:0007669"/>
    <property type="project" value="InterPro"/>
</dbReference>
<accession>A0AAX4PKN8</accession>
<sequence length="331" mass="37400">MRHQRQLRLGFDGGTERNEAGARRSDVIHHYAPTKGRLGPKKKIEKRRGDGGNRTETGSAFTECPLCERKVALSTAERHVEECLARGGQNPKPPRSTRRDETEAKVDLGPLVPHEGELSGQYTWLNFISVEEEADLVAYLDAGRRQEWIPKTFNGLAFHKNWGLEVDLRGRTINPARHPMPPILTRLCERMRERGGGVLGTFRPDEANAIDYRKSLGHSLTPHFDDRQLNGDVLCNLCLVSDCAMTYTYGKKGEARSVDVELPRRSLQVQTGSVRYDWKHGISNQNLRGERRISITFRECRQDGTKEEGELGRRRWFVAADGGQSHESGAM</sequence>
<dbReference type="PROSITE" id="PS51471">
    <property type="entry name" value="FE2OG_OXY"/>
    <property type="match status" value="1"/>
</dbReference>
<dbReference type="EMBL" id="CP151516">
    <property type="protein sequence ID" value="WZN66716.1"/>
    <property type="molecule type" value="Genomic_DNA"/>
</dbReference>
<keyword evidence="2" id="KW-0560">Oxidoreductase</keyword>
<evidence type="ECO:0000256" key="2">
    <source>
        <dbReference type="RuleBase" id="RU003682"/>
    </source>
</evidence>
<gene>
    <name evidence="5" type="ORF">HKI87_16g82860</name>
</gene>
<evidence type="ECO:0000259" key="4">
    <source>
        <dbReference type="PROSITE" id="PS51471"/>
    </source>
</evidence>
<dbReference type="InterPro" id="IPR005123">
    <property type="entry name" value="Oxoglu/Fe-dep_dioxygenase_dom"/>
</dbReference>
<dbReference type="PANTHER" id="PTHR12463:SF1">
    <property type="entry name" value="2-OXOGLUTARATE AND FE-DEPENDENT OXYGENASE FAMILY PROTEIN"/>
    <property type="match status" value="1"/>
</dbReference>
<dbReference type="PANTHER" id="PTHR12463">
    <property type="entry name" value="OXYGENASE-RELATED"/>
    <property type="match status" value="1"/>
</dbReference>
<proteinExistence type="inferred from homology"/>
<keyword evidence="5" id="KW-0223">Dioxygenase</keyword>
<reference evidence="5 6" key="1">
    <citation type="submission" date="2024-03" db="EMBL/GenBank/DDBJ databases">
        <title>Complete genome sequence of the green alga Chloropicon roscoffensis RCC1871.</title>
        <authorList>
            <person name="Lemieux C."/>
            <person name="Pombert J.-F."/>
            <person name="Otis C."/>
            <person name="Turmel M."/>
        </authorList>
    </citation>
    <scope>NUCLEOTIDE SEQUENCE [LARGE SCALE GENOMIC DNA]</scope>
    <source>
        <strain evidence="5 6">RCC1871</strain>
    </source>
</reference>
<dbReference type="InterPro" id="IPR037151">
    <property type="entry name" value="AlkB-like_sf"/>
</dbReference>
<dbReference type="GO" id="GO:0032451">
    <property type="term" value="F:demethylase activity"/>
    <property type="evidence" value="ECO:0007669"/>
    <property type="project" value="TreeGrafter"/>
</dbReference>
<dbReference type="GO" id="GO:0051213">
    <property type="term" value="F:dioxygenase activity"/>
    <property type="evidence" value="ECO:0007669"/>
    <property type="project" value="UniProtKB-KW"/>
</dbReference>
<dbReference type="Gene3D" id="2.60.120.590">
    <property type="entry name" value="Alpha-ketoglutarate-dependent dioxygenase AlkB-like"/>
    <property type="match status" value="1"/>
</dbReference>
<evidence type="ECO:0000313" key="6">
    <source>
        <dbReference type="Proteomes" id="UP001472866"/>
    </source>
</evidence>
<protein>
    <submittedName>
        <fullName evidence="5">Fe2OG dioxygenase domain-containing protein</fullName>
    </submittedName>
</protein>
<feature type="domain" description="Fe2OG dioxygenase" evidence="4">
    <location>
        <begin position="203"/>
        <end position="301"/>
    </location>
</feature>
<feature type="compositionally biased region" description="Basic and acidic residues" evidence="3">
    <location>
        <begin position="14"/>
        <end position="29"/>
    </location>
</feature>
<organism evidence="5 6">
    <name type="scientific">Chloropicon roscoffensis</name>
    <dbReference type="NCBI Taxonomy" id="1461544"/>
    <lineage>
        <taxon>Eukaryota</taxon>
        <taxon>Viridiplantae</taxon>
        <taxon>Chlorophyta</taxon>
        <taxon>Chloropicophyceae</taxon>
        <taxon>Chloropicales</taxon>
        <taxon>Chloropicaceae</taxon>
        <taxon>Chloropicon</taxon>
    </lineage>
</organism>
<dbReference type="InterPro" id="IPR032857">
    <property type="entry name" value="ALKBH4"/>
</dbReference>
<comment type="similarity">
    <text evidence="2">Belongs to the iron/ascorbate-dependent oxidoreductase family.</text>
</comment>
<keyword evidence="2" id="KW-0408">Iron</keyword>
<keyword evidence="2" id="KW-0479">Metal-binding</keyword>
<feature type="region of interest" description="Disordered" evidence="3">
    <location>
        <begin position="84"/>
        <end position="106"/>
    </location>
</feature>
<dbReference type="GO" id="GO:0046872">
    <property type="term" value="F:metal ion binding"/>
    <property type="evidence" value="ECO:0007669"/>
    <property type="project" value="UniProtKB-KW"/>
</dbReference>